<dbReference type="Proteomes" id="UP000568380">
    <property type="component" value="Unassembled WGS sequence"/>
</dbReference>
<comment type="similarity">
    <text evidence="2">Belongs to the phospholipase D family.</text>
</comment>
<dbReference type="GO" id="GO:0006793">
    <property type="term" value="P:phosphorus metabolic process"/>
    <property type="evidence" value="ECO:0007669"/>
    <property type="project" value="UniProtKB-ARBA"/>
</dbReference>
<dbReference type="Gene3D" id="3.30.870.10">
    <property type="entry name" value="Endonuclease Chain A"/>
    <property type="match status" value="2"/>
</dbReference>
<dbReference type="InterPro" id="IPR051406">
    <property type="entry name" value="PLD_domain"/>
</dbReference>
<dbReference type="EC" id="3.1.4.4" evidence="3"/>
<keyword evidence="4" id="KW-0378">Hydrolase</keyword>
<keyword evidence="5" id="KW-0442">Lipid degradation</keyword>
<comment type="catalytic activity">
    <reaction evidence="1">
        <text>a 1,2-diacyl-sn-glycero-3-phosphocholine + H2O = a 1,2-diacyl-sn-glycero-3-phosphate + choline + H(+)</text>
        <dbReference type="Rhea" id="RHEA:14445"/>
        <dbReference type="ChEBI" id="CHEBI:15354"/>
        <dbReference type="ChEBI" id="CHEBI:15377"/>
        <dbReference type="ChEBI" id="CHEBI:15378"/>
        <dbReference type="ChEBI" id="CHEBI:57643"/>
        <dbReference type="ChEBI" id="CHEBI:58608"/>
        <dbReference type="EC" id="3.1.4.4"/>
    </reaction>
</comment>
<name>A0A7W8ACV2_9ACTN</name>
<evidence type="ECO:0000259" key="8">
    <source>
        <dbReference type="PROSITE" id="PS50035"/>
    </source>
</evidence>
<evidence type="ECO:0000256" key="7">
    <source>
        <dbReference type="SAM" id="SignalP"/>
    </source>
</evidence>
<reference evidence="9 10" key="1">
    <citation type="submission" date="2020-08" db="EMBL/GenBank/DDBJ databases">
        <title>Genomic Encyclopedia of Type Strains, Phase IV (KMG-IV): sequencing the most valuable type-strain genomes for metagenomic binning, comparative biology and taxonomic classification.</title>
        <authorList>
            <person name="Goeker M."/>
        </authorList>
    </citation>
    <scope>NUCLEOTIDE SEQUENCE [LARGE SCALE GENOMIC DNA]</scope>
    <source>
        <strain evidence="9 10">DSM 45385</strain>
    </source>
</reference>
<evidence type="ECO:0000256" key="3">
    <source>
        <dbReference type="ARBA" id="ARBA00012027"/>
    </source>
</evidence>
<sequence length="753" mass="80081">MLKILASLVMLLGLAVPAQAAATPQLEAYFTAPSLTGATDASLETKLNELIDQAAPGSTLRLATFVLARAVIKDKLVQAARRGVDVRVVAEKTGHDPLLDQLATELGQGHVVLCADACNSTAKDVMHHKFAVFSRLLDGRTDVVAQSSQNLDGKFGAHQNMLVSTGDAGLAAGYRAVFDKLWSQQIHTWSGSFTSDSGRVTVWMTPRADDPLAAAINAVECPGSIRLAHSQFALDRVAVRTALVDRKKQGCSIQIFVPEGNQTTDVAKELAKDGLVVHTFRPGGCHEPVSTCDVDTIHSKIMLTEDALGRKHVYTGSHNINMGSLTTADDSIVKVDDAATYTAYDANMDLLYEQAIKLVPAVYPNAALQMAANDPADERTPRASAERNGYTALTWESGAQVVARIFRYGRPVTAPIRVDMGGAGCATGWNHIQPSAGVDDGGNAYIAWAEDGDCRAEHNIAVRKLSVTGQLGAPIWVNQPEWRGDQTRPRIAVTGAGAFTVVWEDGPTSTVRAAGYSSSLTRLWGPVEVGAGNRPDVAVDASGVATVVWQQAPHVYGKRLGVTGTVVAGRTQINTNNAGQHLAPAVATASSGNSVVAWSDNLDGIWRVRTRGFTPSLAGRFAERPVKNGRYTLGDQADGNLEYPPLCHLNTCAVQGTPSIAADPSGGFVVGWTETDIWNQSRTHEVYAKGFNADGSATGRFPAERMNPNTVGNQFATAVSAGPGGFTYFYTEDFNVNGYADIVARTGFTNTAF</sequence>
<feature type="chain" id="PRO_5031340628" description="phospholipase D" evidence="7">
    <location>
        <begin position="21"/>
        <end position="753"/>
    </location>
</feature>
<dbReference type="Pfam" id="PF13091">
    <property type="entry name" value="PLDc_2"/>
    <property type="match status" value="2"/>
</dbReference>
<keyword evidence="6" id="KW-0443">Lipid metabolism</keyword>
<dbReference type="PANTHER" id="PTHR43856">
    <property type="entry name" value="CARDIOLIPIN HYDROLASE"/>
    <property type="match status" value="1"/>
</dbReference>
<dbReference type="PANTHER" id="PTHR43856:SF1">
    <property type="entry name" value="MITOCHONDRIAL CARDIOLIPIN HYDROLASE"/>
    <property type="match status" value="1"/>
</dbReference>
<feature type="signal peptide" evidence="7">
    <location>
        <begin position="1"/>
        <end position="20"/>
    </location>
</feature>
<evidence type="ECO:0000256" key="6">
    <source>
        <dbReference type="ARBA" id="ARBA00023098"/>
    </source>
</evidence>
<accession>A0A7W8ACV2</accession>
<proteinExistence type="inferred from homology"/>
<dbReference type="RefSeq" id="WP_184973480.1">
    <property type="nucleotide sequence ID" value="NZ_JACHIN010000020.1"/>
</dbReference>
<dbReference type="AlphaFoldDB" id="A0A7W8ACV2"/>
<dbReference type="InterPro" id="IPR001736">
    <property type="entry name" value="PLipase_D/transphosphatidylase"/>
</dbReference>
<dbReference type="InterPro" id="IPR025202">
    <property type="entry name" value="PLD-like_dom"/>
</dbReference>
<dbReference type="SUPFAM" id="SSF56024">
    <property type="entry name" value="Phospholipase D/nuclease"/>
    <property type="match status" value="2"/>
</dbReference>
<evidence type="ECO:0000313" key="10">
    <source>
        <dbReference type="Proteomes" id="UP000568380"/>
    </source>
</evidence>
<dbReference type="PROSITE" id="PS50035">
    <property type="entry name" value="PLD"/>
    <property type="match status" value="1"/>
</dbReference>
<protein>
    <recommendedName>
        <fullName evidence="3">phospholipase D</fullName>
        <ecNumber evidence="3">3.1.4.4</ecNumber>
    </recommendedName>
</protein>
<feature type="domain" description="PLD phosphodiesterase" evidence="8">
    <location>
        <begin position="293"/>
        <end position="324"/>
    </location>
</feature>
<evidence type="ECO:0000256" key="5">
    <source>
        <dbReference type="ARBA" id="ARBA00022963"/>
    </source>
</evidence>
<keyword evidence="7" id="KW-0732">Signal</keyword>
<gene>
    <name evidence="9" type="ORF">HNR40_009450</name>
</gene>
<organism evidence="9 10">
    <name type="scientific">Nonomuraea endophytica</name>
    <dbReference type="NCBI Taxonomy" id="714136"/>
    <lineage>
        <taxon>Bacteria</taxon>
        <taxon>Bacillati</taxon>
        <taxon>Actinomycetota</taxon>
        <taxon>Actinomycetes</taxon>
        <taxon>Streptosporangiales</taxon>
        <taxon>Streptosporangiaceae</taxon>
        <taxon>Nonomuraea</taxon>
    </lineage>
</organism>
<keyword evidence="10" id="KW-1185">Reference proteome</keyword>
<dbReference type="EMBL" id="JACHIN010000020">
    <property type="protein sequence ID" value="MBB5083942.1"/>
    <property type="molecule type" value="Genomic_DNA"/>
</dbReference>
<dbReference type="GO" id="GO:0016891">
    <property type="term" value="F:RNA endonuclease activity producing 5'-phosphomonoesters, hydrolytic mechanism"/>
    <property type="evidence" value="ECO:0007669"/>
    <property type="project" value="TreeGrafter"/>
</dbReference>
<dbReference type="GO" id="GO:0016042">
    <property type="term" value="P:lipid catabolic process"/>
    <property type="evidence" value="ECO:0007669"/>
    <property type="project" value="UniProtKB-KW"/>
</dbReference>
<evidence type="ECO:0000313" key="9">
    <source>
        <dbReference type="EMBL" id="MBB5083942.1"/>
    </source>
</evidence>
<dbReference type="GO" id="GO:0004630">
    <property type="term" value="F:phospholipase D activity"/>
    <property type="evidence" value="ECO:0007669"/>
    <property type="project" value="UniProtKB-EC"/>
</dbReference>
<evidence type="ECO:0000256" key="2">
    <source>
        <dbReference type="ARBA" id="ARBA00008664"/>
    </source>
</evidence>
<comment type="caution">
    <text evidence="9">The sequence shown here is derived from an EMBL/GenBank/DDBJ whole genome shotgun (WGS) entry which is preliminary data.</text>
</comment>
<evidence type="ECO:0000256" key="1">
    <source>
        <dbReference type="ARBA" id="ARBA00000798"/>
    </source>
</evidence>
<evidence type="ECO:0000256" key="4">
    <source>
        <dbReference type="ARBA" id="ARBA00022801"/>
    </source>
</evidence>